<dbReference type="Proteomes" id="UP000095283">
    <property type="component" value="Unplaced"/>
</dbReference>
<accession>A0A1I7WFR9</accession>
<sequence length="41" mass="5135">MAPVKSNKHLNRSRLRYQTDVFYNCKEMYHSDLFEHLRNEY</sequence>
<protein>
    <submittedName>
        <fullName evidence="2">Uncharacterized protein</fullName>
    </submittedName>
</protein>
<reference evidence="2" key="1">
    <citation type="submission" date="2016-11" db="UniProtKB">
        <authorList>
            <consortium name="WormBaseParasite"/>
        </authorList>
    </citation>
    <scope>IDENTIFICATION</scope>
</reference>
<dbReference type="WBParaSite" id="Hba_03772">
    <property type="protein sequence ID" value="Hba_03772"/>
    <property type="gene ID" value="Hba_03772"/>
</dbReference>
<evidence type="ECO:0000313" key="2">
    <source>
        <dbReference type="WBParaSite" id="Hba_03772"/>
    </source>
</evidence>
<organism evidence="1 2">
    <name type="scientific">Heterorhabditis bacteriophora</name>
    <name type="common">Entomopathogenic nematode worm</name>
    <dbReference type="NCBI Taxonomy" id="37862"/>
    <lineage>
        <taxon>Eukaryota</taxon>
        <taxon>Metazoa</taxon>
        <taxon>Ecdysozoa</taxon>
        <taxon>Nematoda</taxon>
        <taxon>Chromadorea</taxon>
        <taxon>Rhabditida</taxon>
        <taxon>Rhabditina</taxon>
        <taxon>Rhabditomorpha</taxon>
        <taxon>Strongyloidea</taxon>
        <taxon>Heterorhabditidae</taxon>
        <taxon>Heterorhabditis</taxon>
    </lineage>
</organism>
<proteinExistence type="predicted"/>
<name>A0A1I7WFR9_HETBA</name>
<dbReference type="AlphaFoldDB" id="A0A1I7WFR9"/>
<evidence type="ECO:0000313" key="1">
    <source>
        <dbReference type="Proteomes" id="UP000095283"/>
    </source>
</evidence>
<keyword evidence="1" id="KW-1185">Reference proteome</keyword>